<dbReference type="EMBL" id="MN739509">
    <property type="protein sequence ID" value="QHT09280.1"/>
    <property type="molecule type" value="Genomic_DNA"/>
</dbReference>
<dbReference type="AlphaFoldDB" id="A0A6C0CZ88"/>
<name>A0A6C0CZ88_9ZZZZ</name>
<sequence length="168" mass="20284">MTSNLTLIIADDRRCHKKNCHKVKINPFFKKLSELFSDREFMIFDDSGQGKGPFIYYPWYVKWNEYKIGEKIGLQMRKNKNITKQDIIKIKEKFKKLPQRKHVDMINKFIMINGFLESLLIDWQDMLDVESFSHALGDIEYNMEFIEDELYDHILEYYPELIKKTNNE</sequence>
<protein>
    <submittedName>
        <fullName evidence="1">Uncharacterized protein</fullName>
    </submittedName>
</protein>
<proteinExistence type="predicted"/>
<organism evidence="1">
    <name type="scientific">viral metagenome</name>
    <dbReference type="NCBI Taxonomy" id="1070528"/>
    <lineage>
        <taxon>unclassified sequences</taxon>
        <taxon>metagenomes</taxon>
        <taxon>organismal metagenomes</taxon>
    </lineage>
</organism>
<reference evidence="1" key="1">
    <citation type="journal article" date="2020" name="Nature">
        <title>Giant virus diversity and host interactions through global metagenomics.</title>
        <authorList>
            <person name="Schulz F."/>
            <person name="Roux S."/>
            <person name="Paez-Espino D."/>
            <person name="Jungbluth S."/>
            <person name="Walsh D.A."/>
            <person name="Denef V.J."/>
            <person name="McMahon K.D."/>
            <person name="Konstantinidis K.T."/>
            <person name="Eloe-Fadrosh E.A."/>
            <person name="Kyrpides N.C."/>
            <person name="Woyke T."/>
        </authorList>
    </citation>
    <scope>NUCLEOTIDE SEQUENCE</scope>
    <source>
        <strain evidence="1">GVMAG-M-3300023110-24</strain>
    </source>
</reference>
<accession>A0A6C0CZ88</accession>
<evidence type="ECO:0000313" key="1">
    <source>
        <dbReference type="EMBL" id="QHT09280.1"/>
    </source>
</evidence>